<proteinExistence type="predicted"/>
<keyword evidence="1" id="KW-0863">Zinc-finger</keyword>
<dbReference type="Proteomes" id="UP000601435">
    <property type="component" value="Unassembled WGS sequence"/>
</dbReference>
<name>A0A812VFN4_9DINO</name>
<accession>A0A812VFN4</accession>
<evidence type="ECO:0000313" key="6">
    <source>
        <dbReference type="Proteomes" id="UP000601435"/>
    </source>
</evidence>
<dbReference type="EMBL" id="CAJNJA010028920">
    <property type="protein sequence ID" value="CAE7615069.1"/>
    <property type="molecule type" value="Genomic_DNA"/>
</dbReference>
<feature type="region of interest" description="Disordered" evidence="2">
    <location>
        <begin position="382"/>
        <end position="427"/>
    </location>
</feature>
<feature type="compositionally biased region" description="Polar residues" evidence="2">
    <location>
        <begin position="826"/>
        <end position="843"/>
    </location>
</feature>
<dbReference type="InterPro" id="IPR013087">
    <property type="entry name" value="Znf_C2H2_type"/>
</dbReference>
<keyword evidence="1" id="KW-0862">Zinc</keyword>
<dbReference type="InterPro" id="IPR012337">
    <property type="entry name" value="RNaseH-like_sf"/>
</dbReference>
<feature type="domain" description="C2H2-type" evidence="4">
    <location>
        <begin position="2806"/>
        <end position="2834"/>
    </location>
</feature>
<evidence type="ECO:0000313" key="5">
    <source>
        <dbReference type="EMBL" id="CAE7615069.1"/>
    </source>
</evidence>
<evidence type="ECO:0000256" key="2">
    <source>
        <dbReference type="SAM" id="MobiDB-lite"/>
    </source>
</evidence>
<dbReference type="Gene3D" id="3.30.420.10">
    <property type="entry name" value="Ribonuclease H-like superfamily/Ribonuclease H"/>
    <property type="match status" value="1"/>
</dbReference>
<feature type="compositionally biased region" description="Basic and acidic residues" evidence="2">
    <location>
        <begin position="409"/>
        <end position="421"/>
    </location>
</feature>
<keyword evidence="6" id="KW-1185">Reference proteome</keyword>
<protein>
    <submittedName>
        <fullName evidence="5">Dnah2 protein</fullName>
    </submittedName>
</protein>
<dbReference type="Gene3D" id="3.60.10.10">
    <property type="entry name" value="Endonuclease/exonuclease/phosphatase"/>
    <property type="match status" value="1"/>
</dbReference>
<gene>
    <name evidence="5" type="primary">Dnah2</name>
    <name evidence="5" type="ORF">SNEC2469_LOCUS17467</name>
</gene>
<keyword evidence="1" id="KW-0479">Metal-binding</keyword>
<dbReference type="PROSITE" id="PS00028">
    <property type="entry name" value="ZINC_FINGER_C2H2_1"/>
    <property type="match status" value="2"/>
</dbReference>
<feature type="chain" id="PRO_5032631091" evidence="3">
    <location>
        <begin position="23"/>
        <end position="3035"/>
    </location>
</feature>
<evidence type="ECO:0000256" key="3">
    <source>
        <dbReference type="SAM" id="SignalP"/>
    </source>
</evidence>
<dbReference type="Gene3D" id="3.30.160.60">
    <property type="entry name" value="Classic Zinc Finger"/>
    <property type="match status" value="1"/>
</dbReference>
<dbReference type="InterPro" id="IPR036691">
    <property type="entry name" value="Endo/exonu/phosph_ase_sf"/>
</dbReference>
<feature type="signal peptide" evidence="3">
    <location>
        <begin position="1"/>
        <end position="22"/>
    </location>
</feature>
<dbReference type="SUPFAM" id="SSF53098">
    <property type="entry name" value="Ribonuclease H-like"/>
    <property type="match status" value="1"/>
</dbReference>
<feature type="region of interest" description="Disordered" evidence="2">
    <location>
        <begin position="153"/>
        <end position="207"/>
    </location>
</feature>
<feature type="domain" description="C2H2-type" evidence="4">
    <location>
        <begin position="2842"/>
        <end position="2870"/>
    </location>
</feature>
<dbReference type="SUPFAM" id="SSF56219">
    <property type="entry name" value="DNase I-like"/>
    <property type="match status" value="1"/>
</dbReference>
<sequence>MVWWILVILVTTGTLNHGGIEASPEGVRGPQTRQKGQDNSQDGPSQFLGQLRGIQQAQSSLSLQGARNAPQRKPTAWTSSVSAWRNAELVEVYDLPQVEQGQCGILPALREPLGTSGRELFQCSAIDTMATKVRASTVGDPAEGLVGSQITKEAKAGGKGPGKPGAAGKASVADAPKPNIESLPAAPKASTVPTPKPRNNAPGQPSAEKLQLEALVKCLGGLKETLPPEAVEAIEQLQLSSTQDTTKELHRAVAAQSAAKKQLIQTRAARAAYIAAWNEYIVQVSDLIQTQVQEQAAQIAHYDETELAWQGSLEKATADLARMANVSTSNAQEDGESEMDVAEAQVDNDIEIAQEQERRRQQQVADSAKLIAVMESLKESAAQRLAQESSETREGSRTPRRLKQGPIDLTKESAKDDKPDNGPHWPIESGMPHLAVCCEHNFMHAHVAELHACNQALEVSLQDLPDLRPHTFLDDTRLDVTELEPWEESDLFSTDGEFTACTGIGASDNGNMWRCFLARQRTILAASNLLNISLDLPCRAHSSQSNPSSQLVRTVSSTASTSGHHCDLAFAFPIRLSSSSQLVRAAPSTALSSAGPFVCKHAQSPASNTDTTGVTWATPISFTAIRLRLSAQVPILPEDLDRPELRGQCVSGFSWYSGFRATGGVSSTSQHDRFAIFTTEYHSQVRSLRRGATLDDVVAEVLGIVPRLRNIRILMDRLEGFPPLQVVATTRDCPIPGFSAERISEMILQDCPAIRRPSRDFILKLPDDTPLQRLPLLALGPDHLRGAEAARLEPMEPALAPPLERDTAMDDPTALLQVQQRVRQVPNSATSQTSASELQSSVHSGVPSVPDTRRVRPVVCTAQIKHSLTADLCLLQESDQLTATSADSQLAVEAPPDSPAISQPPALLWHHFRELDPKGGHTAESGLPTMLPAYLPTSARREQAAIDFSWGGIAGTSNDAFVTFDILRHALVRPRDASATLQDIVTAAVSEAPFVVRAVQILTCNLPGFPRPQLVLHRREDDPRSTPLPWDFRSIGGRVRTVLHYPAELLSESVAAVQAVCPEMPDLLASLLSHHLVAIDATGLLDNYLPDDLEEVQFITVERNARNWFLEASGVPTGWPEWSPLGPTSTSTTTQIQGDNRRFRFVVLHGTEQAQVEVRAPCLQADAVLESLLMDVFARSMPLRGELRIMMARAHPLPSQGVQDIVFLVSGDFDSEQATVVVDQSECGFPAQTMVLAPFTRCEVEVPEPWRSQGVHLFANAVPVHLAQRPASQGDYFRFSAELDHPVCTTASAILSALPVLDPFAWPLDAQAGLARLTRHPAQGLAIAVTRAIEPCRAIFSTGSAHSSLQTVLLPSYGQQNQYLVLTVPAQARTLGKVPFPPNCVLRHPGRPWRTGDVVDVLDLANCAVPFIPNIVSGTPIPRPPREAFGRLRLDMDSAARNTGRWSPEEMSDQDRAALAALLQEVAANPFDPPAHAEEELPGPAALRRRFILPTFSSGTSPSRLGGICVLALHHDTWCYAGYLASPAPIQGSVATLGQAVESSFEVELAALLHALAIAAKLQVPAMIGYDNLAAGHVAFGAAVDSRNSPMSQACVEILHFLRLCGVAPIGFHIHSHQGHPANDLADALARGAADSRELLAPSAALHEAQHSGALAWIWAACNLHRSLPTIGSDGIVALEPTASDGLALLDVLPESATVDAAVDIDFRTATYNCLSLQGIEQVESLDWQFWAANLAIIALQETRTSPGRRSSTPHYHVLASNDEDGQLGCQVWIAKSCCTGQNGSPQWDPATFAILYSRPRILMVSVRAGKFKLVVISAHAPTGKASPAIREAWWEELSGVLRRVPQGYTPLLCIDANAHFDWLPDPPAENQALNPNGHKMALLLREHHLTATANTLPAGDRVVTWRGPQGSEHCLDYIACPTSLSLGLHLKGVLPGFVGKVDHDHEPLVASLHWNRPMGPNRPPCRYDTKQMLTDSGKATIKDIFDRAPRVAWETDVDSHLHALNSHLTAELSRAFPAKAAGPRSYVLQDHSWQLIQDRRNLQRDLFDCKQGRRRIILREVWRAWTRGAAETHDIRLSHQVEALYASQLRDLKARVRDSKRQDLAAAAQNAMTTARRRGPEALHKHMRQIMRCGRRYREPAIQPAIQLPDGRFAADSHLQLGLHFATAERASLSSAQDIRTTAAPPPTQPLLADPSMSIASLARGYGSLASGKASGPTGLPMELYKADPIGAASTHQPLLLKAQLSGTVPALWRGGHNIAIPKPNKPLQCADAWRAILLCESSLKGVCKAVRGPLLQCLDRVRTAAQGGSRVGAPLQIPMAYAQGYVRTLFREKATGALLFVDGKAAFYSTLRQGLFGSEGGLPGQFLNSLADALFDSPQDRLRFMSQALGPGLLASNDVPEPVRRVVTATLRDTWYSVGTNERHYFETRSGTSPGSPNADVQFQLVFAQVLQRMETLLADLCAEIQMGLHKEAGFSSSSTPAPSWMDDLAIPLRANNAEHLMSCVDRVLRELWSAMKDIGLDINFSLGKTELMPIILGTGSRRSRQRLLCETGARHTVLLAPANSVELHITDKYVHLGTLLDSSGNDVAAIKHRTSLTREMLLPLKRLCRNPFLSEEAKTDMLRSMPLSRYRHGAGFWRTTQVQTRQLYQRGYMETPRRLLRAITGLSSQGLTDEDVCLVLDIASATEVRNADLVRHLACVLAEPGPHLRAAWQQDTDWFHETTEALGVVASSCQVSADRAWSRLDAQPGLASQWTRRYLRQCRRARREAAPQRREHLVALQALREAGFILCARPSPECTISETVCKVCGKGFSKAAACASHMRKRHNIVAPATEATLGTACQVCGVEFWSSKRLRQHLQRSHRCRHTVLAAELPVTATDQVNRHHHAWLPATKLIGPQPWWAGLHPPEELPPVDAVECPPWHPTLQRLASLTAPFKELFATARTALVQGELIGASEEDLPIASCQLPPSHRDLIALCIMIANFEPVQSTATIRRGTWIGRLRADKVSLGPAEQTAGLPAAHNLPAEWAFCLS</sequence>
<evidence type="ECO:0000259" key="4">
    <source>
        <dbReference type="PROSITE" id="PS50157"/>
    </source>
</evidence>
<organism evidence="5 6">
    <name type="scientific">Symbiodinium necroappetens</name>
    <dbReference type="NCBI Taxonomy" id="1628268"/>
    <lineage>
        <taxon>Eukaryota</taxon>
        <taxon>Sar</taxon>
        <taxon>Alveolata</taxon>
        <taxon>Dinophyceae</taxon>
        <taxon>Suessiales</taxon>
        <taxon>Symbiodiniaceae</taxon>
        <taxon>Symbiodinium</taxon>
    </lineage>
</organism>
<dbReference type="OrthoDB" id="415580at2759"/>
<evidence type="ECO:0000256" key="1">
    <source>
        <dbReference type="PROSITE-ProRule" id="PRU00042"/>
    </source>
</evidence>
<feature type="region of interest" description="Disordered" evidence="2">
    <location>
        <begin position="19"/>
        <end position="44"/>
    </location>
</feature>
<dbReference type="SMART" id="SM00355">
    <property type="entry name" value="ZnF_C2H2"/>
    <property type="match status" value="2"/>
</dbReference>
<feature type="compositionally biased region" description="Polar residues" evidence="2">
    <location>
        <begin position="31"/>
        <end position="44"/>
    </location>
</feature>
<feature type="region of interest" description="Disordered" evidence="2">
    <location>
        <begin position="822"/>
        <end position="850"/>
    </location>
</feature>
<dbReference type="InterPro" id="IPR036397">
    <property type="entry name" value="RNaseH_sf"/>
</dbReference>
<keyword evidence="3" id="KW-0732">Signal</keyword>
<dbReference type="PROSITE" id="PS50157">
    <property type="entry name" value="ZINC_FINGER_C2H2_2"/>
    <property type="match status" value="2"/>
</dbReference>
<dbReference type="GO" id="GO:0008270">
    <property type="term" value="F:zinc ion binding"/>
    <property type="evidence" value="ECO:0007669"/>
    <property type="project" value="UniProtKB-KW"/>
</dbReference>
<reference evidence="5" key="1">
    <citation type="submission" date="2021-02" db="EMBL/GenBank/DDBJ databases">
        <authorList>
            <person name="Dougan E. K."/>
            <person name="Rhodes N."/>
            <person name="Thang M."/>
            <person name="Chan C."/>
        </authorList>
    </citation>
    <scope>NUCLEOTIDE SEQUENCE</scope>
</reference>
<dbReference type="GO" id="GO:0003676">
    <property type="term" value="F:nucleic acid binding"/>
    <property type="evidence" value="ECO:0007669"/>
    <property type="project" value="InterPro"/>
</dbReference>
<comment type="caution">
    <text evidence="5">The sequence shown here is derived from an EMBL/GenBank/DDBJ whole genome shotgun (WGS) entry which is preliminary data.</text>
</comment>